<name>A0ABW5U287_9RHOB</name>
<protein>
    <recommendedName>
        <fullName evidence="3">Amidohydrolase</fullName>
    </recommendedName>
</protein>
<dbReference type="RefSeq" id="WP_386374194.1">
    <property type="nucleotide sequence ID" value="NZ_JBHUMP010000008.1"/>
</dbReference>
<dbReference type="EMBL" id="JBHUMP010000008">
    <property type="protein sequence ID" value="MFD2740026.1"/>
    <property type="molecule type" value="Genomic_DNA"/>
</dbReference>
<reference evidence="2" key="1">
    <citation type="journal article" date="2019" name="Int. J. Syst. Evol. Microbiol.">
        <title>The Global Catalogue of Microorganisms (GCM) 10K type strain sequencing project: providing services to taxonomists for standard genome sequencing and annotation.</title>
        <authorList>
            <consortium name="The Broad Institute Genomics Platform"/>
            <consortium name="The Broad Institute Genome Sequencing Center for Infectious Disease"/>
            <person name="Wu L."/>
            <person name="Ma J."/>
        </authorList>
    </citation>
    <scope>NUCLEOTIDE SEQUENCE [LARGE SCALE GENOMIC DNA]</scope>
    <source>
        <strain evidence="2">TISTR 2562</strain>
    </source>
</reference>
<evidence type="ECO:0000313" key="1">
    <source>
        <dbReference type="EMBL" id="MFD2740026.1"/>
    </source>
</evidence>
<gene>
    <name evidence="1" type="ORF">ACFSUD_10630</name>
</gene>
<evidence type="ECO:0008006" key="3">
    <source>
        <dbReference type="Google" id="ProtNLM"/>
    </source>
</evidence>
<organism evidence="1 2">
    <name type="scientific">Sulfitobacter aestuarii</name>
    <dbReference type="NCBI Taxonomy" id="2161676"/>
    <lineage>
        <taxon>Bacteria</taxon>
        <taxon>Pseudomonadati</taxon>
        <taxon>Pseudomonadota</taxon>
        <taxon>Alphaproteobacteria</taxon>
        <taxon>Rhodobacterales</taxon>
        <taxon>Roseobacteraceae</taxon>
        <taxon>Sulfitobacter</taxon>
    </lineage>
</organism>
<keyword evidence="2" id="KW-1185">Reference proteome</keyword>
<comment type="caution">
    <text evidence="1">The sequence shown here is derived from an EMBL/GenBank/DDBJ whole genome shotgun (WGS) entry which is preliminary data.</text>
</comment>
<proteinExistence type="predicted"/>
<evidence type="ECO:0000313" key="2">
    <source>
        <dbReference type="Proteomes" id="UP001597474"/>
    </source>
</evidence>
<sequence>MRDLFDEKQGVAEAALIDAHVHIYPCFDPARLFAAAQGHFDRAAEGFGLDKTVPGVLLLTETAKDDVFSRLAEGDFTIPGWHMSRSEADPPVLWLRGGAGRDLALVAGRQIITAERLEVLALVTRRRFADGRPLTEVLDELHAADIPTILPWALGKWTGGRGALVQSLLRETPYPAFSLGDNGGRPRGWPSGRLLGRARQLGIPVLPGSDPLPLRGAEIQAGGYGFLLEARLDHARFGEALRQQLRHLRQQLAVFGHRVSPLVALKDQVRLRIAR</sequence>
<dbReference type="Proteomes" id="UP001597474">
    <property type="component" value="Unassembled WGS sequence"/>
</dbReference>
<accession>A0ABW5U287</accession>